<feature type="compositionally biased region" description="Polar residues" evidence="1">
    <location>
        <begin position="209"/>
        <end position="219"/>
    </location>
</feature>
<reference evidence="2" key="1">
    <citation type="journal article" date="2016" name="Gigascience">
        <title>De novo construction of an expanded transcriptome assembly for the western tarnished plant bug, Lygus hesperus.</title>
        <authorList>
            <person name="Tassone E.E."/>
            <person name="Geib S.M."/>
            <person name="Hall B."/>
            <person name="Fabrick J.A."/>
            <person name="Brent C.S."/>
            <person name="Hull J.J."/>
        </authorList>
    </citation>
    <scope>NUCLEOTIDE SEQUENCE</scope>
</reference>
<sequence>QAPPDPYSNQYNFGAQPQQSLQNQYQQYQGQISYQPQPQQQPQPYNPQGPGVNQYQPQPQIQQQIHSQSQPQQPHVPIPIHNPAQHNVQNQVAQQHPSSNSVEYSGQYSNNQQSWVQNPGTGENAVNAAASAHVDGVWAHSGANQQWAQNSGRPNPEEEESGPPKGFFYSFDYPVGIIVGKEGQNLEAAYNQNKEIFEKQLKGEGPRPSGTSSSYHASA</sequence>
<evidence type="ECO:0000256" key="1">
    <source>
        <dbReference type="SAM" id="MobiDB-lite"/>
    </source>
</evidence>
<evidence type="ECO:0000313" key="2">
    <source>
        <dbReference type="EMBL" id="JAQ07111.1"/>
    </source>
</evidence>
<gene>
    <name evidence="2" type="ORF">g.18964</name>
</gene>
<feature type="non-terminal residue" evidence="2">
    <location>
        <position position="1"/>
    </location>
</feature>
<name>A0A146LG38_LYGHE</name>
<proteinExistence type="predicted"/>
<organism evidence="2">
    <name type="scientific">Lygus hesperus</name>
    <name type="common">Western plant bug</name>
    <dbReference type="NCBI Taxonomy" id="30085"/>
    <lineage>
        <taxon>Eukaryota</taxon>
        <taxon>Metazoa</taxon>
        <taxon>Ecdysozoa</taxon>
        <taxon>Arthropoda</taxon>
        <taxon>Hexapoda</taxon>
        <taxon>Insecta</taxon>
        <taxon>Pterygota</taxon>
        <taxon>Neoptera</taxon>
        <taxon>Paraneoptera</taxon>
        <taxon>Hemiptera</taxon>
        <taxon>Heteroptera</taxon>
        <taxon>Panheteroptera</taxon>
        <taxon>Cimicomorpha</taxon>
        <taxon>Miridae</taxon>
        <taxon>Mirini</taxon>
        <taxon>Lygus</taxon>
    </lineage>
</organism>
<accession>A0A146LG38</accession>
<feature type="region of interest" description="Disordered" evidence="1">
    <location>
        <begin position="198"/>
        <end position="219"/>
    </location>
</feature>
<dbReference type="EMBL" id="GDHC01011518">
    <property type="protein sequence ID" value="JAQ07111.1"/>
    <property type="molecule type" value="Transcribed_RNA"/>
</dbReference>
<protein>
    <submittedName>
        <fullName evidence="2">Uncharacterized protein</fullName>
    </submittedName>
</protein>
<feature type="compositionally biased region" description="Low complexity" evidence="1">
    <location>
        <begin position="48"/>
        <end position="97"/>
    </location>
</feature>
<feature type="region of interest" description="Disordered" evidence="1">
    <location>
        <begin position="145"/>
        <end position="166"/>
    </location>
</feature>
<feature type="region of interest" description="Disordered" evidence="1">
    <location>
        <begin position="1"/>
        <end position="123"/>
    </location>
</feature>
<feature type="compositionally biased region" description="Low complexity" evidence="1">
    <location>
        <begin position="16"/>
        <end position="38"/>
    </location>
</feature>
<feature type="compositionally biased region" description="Polar residues" evidence="1">
    <location>
        <begin position="98"/>
        <end position="121"/>
    </location>
</feature>
<dbReference type="AlphaFoldDB" id="A0A146LG38"/>